<gene>
    <name evidence="1" type="ORF">F2Q69_00054636</name>
</gene>
<dbReference type="Proteomes" id="UP000712600">
    <property type="component" value="Unassembled WGS sequence"/>
</dbReference>
<reference evidence="1" key="1">
    <citation type="submission" date="2019-12" db="EMBL/GenBank/DDBJ databases">
        <title>Genome sequencing and annotation of Brassica cretica.</title>
        <authorList>
            <person name="Studholme D.J."/>
            <person name="Sarris P."/>
        </authorList>
    </citation>
    <scope>NUCLEOTIDE SEQUENCE</scope>
    <source>
        <strain evidence="1">PFS-109/04</strain>
        <tissue evidence="1">Leaf</tissue>
    </source>
</reference>
<dbReference type="AlphaFoldDB" id="A0A8S9MQI3"/>
<proteinExistence type="predicted"/>
<sequence length="75" mass="8522">MVILILYPRRFQSLPLEKVLAKYSEGIEFFEFCITAFRGARRVKLWCRCHGEEKKATAMKQSFTAGVSFTAAVGS</sequence>
<organism evidence="1 2">
    <name type="scientific">Brassica cretica</name>
    <name type="common">Mustard</name>
    <dbReference type="NCBI Taxonomy" id="69181"/>
    <lineage>
        <taxon>Eukaryota</taxon>
        <taxon>Viridiplantae</taxon>
        <taxon>Streptophyta</taxon>
        <taxon>Embryophyta</taxon>
        <taxon>Tracheophyta</taxon>
        <taxon>Spermatophyta</taxon>
        <taxon>Magnoliopsida</taxon>
        <taxon>eudicotyledons</taxon>
        <taxon>Gunneridae</taxon>
        <taxon>Pentapetalae</taxon>
        <taxon>rosids</taxon>
        <taxon>malvids</taxon>
        <taxon>Brassicales</taxon>
        <taxon>Brassicaceae</taxon>
        <taxon>Brassiceae</taxon>
        <taxon>Brassica</taxon>
    </lineage>
</organism>
<comment type="caution">
    <text evidence="1">The sequence shown here is derived from an EMBL/GenBank/DDBJ whole genome shotgun (WGS) entry which is preliminary data.</text>
</comment>
<protein>
    <submittedName>
        <fullName evidence="1">Uncharacterized protein</fullName>
    </submittedName>
</protein>
<name>A0A8S9MQI3_BRACR</name>
<accession>A0A8S9MQI3</accession>
<evidence type="ECO:0000313" key="1">
    <source>
        <dbReference type="EMBL" id="KAF3485536.1"/>
    </source>
</evidence>
<dbReference type="EMBL" id="QGKX02002183">
    <property type="protein sequence ID" value="KAF3485536.1"/>
    <property type="molecule type" value="Genomic_DNA"/>
</dbReference>
<evidence type="ECO:0000313" key="2">
    <source>
        <dbReference type="Proteomes" id="UP000712600"/>
    </source>
</evidence>